<evidence type="ECO:0000313" key="2">
    <source>
        <dbReference type="Proteomes" id="UP001234297"/>
    </source>
</evidence>
<gene>
    <name evidence="1" type="ORF">MRB53_031769</name>
</gene>
<proteinExistence type="predicted"/>
<name>A0ACC2KQG0_PERAE</name>
<keyword evidence="2" id="KW-1185">Reference proteome</keyword>
<organism evidence="1 2">
    <name type="scientific">Persea americana</name>
    <name type="common">Avocado</name>
    <dbReference type="NCBI Taxonomy" id="3435"/>
    <lineage>
        <taxon>Eukaryota</taxon>
        <taxon>Viridiplantae</taxon>
        <taxon>Streptophyta</taxon>
        <taxon>Embryophyta</taxon>
        <taxon>Tracheophyta</taxon>
        <taxon>Spermatophyta</taxon>
        <taxon>Magnoliopsida</taxon>
        <taxon>Magnoliidae</taxon>
        <taxon>Laurales</taxon>
        <taxon>Lauraceae</taxon>
        <taxon>Persea</taxon>
    </lineage>
</organism>
<reference evidence="1 2" key="1">
    <citation type="journal article" date="2022" name="Hortic Res">
        <title>A haplotype resolved chromosomal level avocado genome allows analysis of novel avocado genes.</title>
        <authorList>
            <person name="Nath O."/>
            <person name="Fletcher S.J."/>
            <person name="Hayward A."/>
            <person name="Shaw L.M."/>
            <person name="Masouleh A.K."/>
            <person name="Furtado A."/>
            <person name="Henry R.J."/>
            <person name="Mitter N."/>
        </authorList>
    </citation>
    <scope>NUCLEOTIDE SEQUENCE [LARGE SCALE GENOMIC DNA]</scope>
    <source>
        <strain evidence="2">cv. Hass</strain>
    </source>
</reference>
<comment type="caution">
    <text evidence="1">The sequence shown here is derived from an EMBL/GenBank/DDBJ whole genome shotgun (WGS) entry which is preliminary data.</text>
</comment>
<dbReference type="EMBL" id="CM056818">
    <property type="protein sequence ID" value="KAJ8623240.1"/>
    <property type="molecule type" value="Genomic_DNA"/>
</dbReference>
<protein>
    <submittedName>
        <fullName evidence="1">Uncharacterized protein</fullName>
    </submittedName>
</protein>
<accession>A0ACC2KQG0</accession>
<dbReference type="Proteomes" id="UP001234297">
    <property type="component" value="Chromosome 10"/>
</dbReference>
<sequence length="123" mass="14446">MAVKVFLLLLLFHRILPPTQCVNLGECYSRWIYVRNLSSRFNVDLLAHCSDYPIFRNFCHYITNHGLGPETFNGSHGWYRPHTYMLELIFHRQMLEYSCLTADLAFADAVFLPYYASIIFPMS</sequence>
<evidence type="ECO:0000313" key="1">
    <source>
        <dbReference type="EMBL" id="KAJ8623240.1"/>
    </source>
</evidence>